<name>A0ABN1MFI3_9FLAO</name>
<evidence type="ECO:0000256" key="3">
    <source>
        <dbReference type="ARBA" id="ARBA00022448"/>
    </source>
</evidence>
<dbReference type="InterPro" id="IPR003423">
    <property type="entry name" value="OMP_efflux"/>
</dbReference>
<evidence type="ECO:0000313" key="9">
    <source>
        <dbReference type="EMBL" id="GAA0871544.1"/>
    </source>
</evidence>
<proteinExistence type="inferred from homology"/>
<evidence type="ECO:0000256" key="1">
    <source>
        <dbReference type="ARBA" id="ARBA00004442"/>
    </source>
</evidence>
<feature type="coiled-coil region" evidence="8">
    <location>
        <begin position="170"/>
        <end position="221"/>
    </location>
</feature>
<protein>
    <submittedName>
        <fullName evidence="9">TolC family protein</fullName>
    </submittedName>
</protein>
<comment type="similarity">
    <text evidence="2">Belongs to the outer membrane factor (OMF) (TC 1.B.17) family.</text>
</comment>
<dbReference type="Gene3D" id="1.20.1600.10">
    <property type="entry name" value="Outer membrane efflux proteins (OEP)"/>
    <property type="match status" value="1"/>
</dbReference>
<evidence type="ECO:0000256" key="8">
    <source>
        <dbReference type="SAM" id="Coils"/>
    </source>
</evidence>
<dbReference type="Pfam" id="PF02321">
    <property type="entry name" value="OEP"/>
    <property type="match status" value="2"/>
</dbReference>
<keyword evidence="4" id="KW-1134">Transmembrane beta strand</keyword>
<organism evidence="9 10">
    <name type="scientific">Gangjinia marincola</name>
    <dbReference type="NCBI Taxonomy" id="578463"/>
    <lineage>
        <taxon>Bacteria</taxon>
        <taxon>Pseudomonadati</taxon>
        <taxon>Bacteroidota</taxon>
        <taxon>Flavobacteriia</taxon>
        <taxon>Flavobacteriales</taxon>
        <taxon>Flavobacteriaceae</taxon>
        <taxon>Gangjinia</taxon>
    </lineage>
</organism>
<sequence length="457" mass="51293">MIQRMTTSIFLLFSLFIVRGQSLESEYSFTLEEAIDFALENSYQSINARRDVAKAIKQKWETTAMGLPQINGGVDYQNQLKQPVTFIPANAFDPNASGDELIPVVFSPEQSMAATATLSQLIFDGSYLVALQAAKTFLQFSDNALEKTQLEVRKGVINAYGSVLLTNETISIFEKNVKNLQKNLDETIQIFKNGLTEEESVEQLQITLAQIKNQLENTKRLQSIAYQMFNLAIGLDVQNEVTLLDDLTSLALQNTSKQLVEQQLDITNNVDYKIALNLTEQRELELKQQKSFALPSLTGFINYGANAAGNEFNFFSDAEWFESSILGVSLQIPLFSSGMRSAQTARAKIALEQAKTDFDQTQQEIQLALDSARSNYLFAVQNLETVQNNLSLAERIENKNQIKFTEGLSTSFELRQAQTQLYDSQQEVLQAMVDLINYKADLETILSIPQINVSNQN</sequence>
<dbReference type="InterPro" id="IPR051906">
    <property type="entry name" value="TolC-like"/>
</dbReference>
<dbReference type="PANTHER" id="PTHR30026:SF20">
    <property type="entry name" value="OUTER MEMBRANE PROTEIN TOLC"/>
    <property type="match status" value="1"/>
</dbReference>
<dbReference type="EMBL" id="BAAAFG010000002">
    <property type="protein sequence ID" value="GAA0871544.1"/>
    <property type="molecule type" value="Genomic_DNA"/>
</dbReference>
<keyword evidence="6" id="KW-0472">Membrane</keyword>
<comment type="subcellular location">
    <subcellularLocation>
        <location evidence="1">Cell outer membrane</location>
    </subcellularLocation>
</comment>
<dbReference type="SUPFAM" id="SSF56954">
    <property type="entry name" value="Outer membrane efflux proteins (OEP)"/>
    <property type="match status" value="1"/>
</dbReference>
<keyword evidence="5" id="KW-0812">Transmembrane</keyword>
<reference evidence="9 10" key="1">
    <citation type="journal article" date="2019" name="Int. J. Syst. Evol. Microbiol.">
        <title>The Global Catalogue of Microorganisms (GCM) 10K type strain sequencing project: providing services to taxonomists for standard genome sequencing and annotation.</title>
        <authorList>
            <consortium name="The Broad Institute Genomics Platform"/>
            <consortium name="The Broad Institute Genome Sequencing Center for Infectious Disease"/>
            <person name="Wu L."/>
            <person name="Ma J."/>
        </authorList>
    </citation>
    <scope>NUCLEOTIDE SEQUENCE [LARGE SCALE GENOMIC DNA]</scope>
    <source>
        <strain evidence="9 10">JCM 16082</strain>
    </source>
</reference>
<feature type="coiled-coil region" evidence="8">
    <location>
        <begin position="344"/>
        <end position="371"/>
    </location>
</feature>
<evidence type="ECO:0000256" key="2">
    <source>
        <dbReference type="ARBA" id="ARBA00007613"/>
    </source>
</evidence>
<dbReference type="PANTHER" id="PTHR30026">
    <property type="entry name" value="OUTER MEMBRANE PROTEIN TOLC"/>
    <property type="match status" value="1"/>
</dbReference>
<evidence type="ECO:0000256" key="6">
    <source>
        <dbReference type="ARBA" id="ARBA00023136"/>
    </source>
</evidence>
<keyword evidence="3" id="KW-0813">Transport</keyword>
<evidence type="ECO:0000256" key="7">
    <source>
        <dbReference type="ARBA" id="ARBA00023237"/>
    </source>
</evidence>
<keyword evidence="7" id="KW-0998">Cell outer membrane</keyword>
<evidence type="ECO:0000256" key="5">
    <source>
        <dbReference type="ARBA" id="ARBA00022692"/>
    </source>
</evidence>
<evidence type="ECO:0000256" key="4">
    <source>
        <dbReference type="ARBA" id="ARBA00022452"/>
    </source>
</evidence>
<dbReference type="Proteomes" id="UP001500507">
    <property type="component" value="Unassembled WGS sequence"/>
</dbReference>
<accession>A0ABN1MFI3</accession>
<keyword evidence="10" id="KW-1185">Reference proteome</keyword>
<gene>
    <name evidence="9" type="ORF">GCM10009117_06900</name>
</gene>
<dbReference type="RefSeq" id="WP_343763882.1">
    <property type="nucleotide sequence ID" value="NZ_BAAAFG010000002.1"/>
</dbReference>
<keyword evidence="8" id="KW-0175">Coiled coil</keyword>
<evidence type="ECO:0000313" key="10">
    <source>
        <dbReference type="Proteomes" id="UP001500507"/>
    </source>
</evidence>
<comment type="caution">
    <text evidence="9">The sequence shown here is derived from an EMBL/GenBank/DDBJ whole genome shotgun (WGS) entry which is preliminary data.</text>
</comment>